<name>A0A512MAJ3_9BACT</name>
<dbReference type="InterPro" id="IPR002201">
    <property type="entry name" value="Glyco_trans_9"/>
</dbReference>
<dbReference type="Pfam" id="PF01075">
    <property type="entry name" value="Glyco_transf_9"/>
    <property type="match status" value="1"/>
</dbReference>
<keyword evidence="2 3" id="KW-0802">TPR repeat</keyword>
<accession>A0A512MAJ3</accession>
<feature type="repeat" description="TPR" evidence="3">
    <location>
        <begin position="40"/>
        <end position="73"/>
    </location>
</feature>
<reference evidence="4 5" key="1">
    <citation type="submission" date="2019-07" db="EMBL/GenBank/DDBJ databases">
        <title>Whole genome shotgun sequence of Brevifollis gellanilyticus NBRC 108608.</title>
        <authorList>
            <person name="Hosoyama A."/>
            <person name="Uohara A."/>
            <person name="Ohji S."/>
            <person name="Ichikawa N."/>
        </authorList>
    </citation>
    <scope>NUCLEOTIDE SEQUENCE [LARGE SCALE GENOMIC DNA]</scope>
    <source>
        <strain evidence="4 5">NBRC 108608</strain>
    </source>
</reference>
<dbReference type="SMART" id="SM00028">
    <property type="entry name" value="TPR"/>
    <property type="match status" value="6"/>
</dbReference>
<protein>
    <submittedName>
        <fullName evidence="4">Uncharacterized protein</fullName>
    </submittedName>
</protein>
<dbReference type="Pfam" id="PF00515">
    <property type="entry name" value="TPR_1"/>
    <property type="match status" value="2"/>
</dbReference>
<dbReference type="SUPFAM" id="SSF48439">
    <property type="entry name" value="Protein prenylyltransferase"/>
    <property type="match status" value="1"/>
</dbReference>
<dbReference type="OrthoDB" id="185069at2"/>
<feature type="repeat" description="TPR" evidence="3">
    <location>
        <begin position="142"/>
        <end position="175"/>
    </location>
</feature>
<dbReference type="Pfam" id="PF13414">
    <property type="entry name" value="TPR_11"/>
    <property type="match status" value="1"/>
</dbReference>
<feature type="repeat" description="TPR" evidence="3">
    <location>
        <begin position="176"/>
        <end position="209"/>
    </location>
</feature>
<keyword evidence="1" id="KW-0677">Repeat</keyword>
<dbReference type="InterPro" id="IPR011990">
    <property type="entry name" value="TPR-like_helical_dom_sf"/>
</dbReference>
<dbReference type="InterPro" id="IPR051685">
    <property type="entry name" value="Ycf3/AcsC/BcsC/TPR_MFPF"/>
</dbReference>
<dbReference type="GO" id="GO:0016757">
    <property type="term" value="F:glycosyltransferase activity"/>
    <property type="evidence" value="ECO:0007669"/>
    <property type="project" value="InterPro"/>
</dbReference>
<sequence length="555" mass="62563">MADSTRDSSLAALTALHRAGRLDEAQVGYEAWLLEAPASSLALAGLAAIHAQRGDFVKALDHYARALKSNPANADAHRQKGIVLCKLGRLEEAIECLNRAIELKPDSFVAYNNRAVVLKALERFDDAVADYDRAIAINSEYLSAWKNRGITLRALNRLDECIASYDRALEIDPDDAQIWNYRGHVLRQQGRLADSLASYQEAVRIRPDYAEAHYNQSIVLREFGRHAEAIECCDRATALVPDYADAWWNKAEMLVLTGDFENGWAMFEWRWKSDRHGKEFRDVGKPLWLGDGPLEGKRLLLNVDGGLGDVIQFCRYVPLLVRQGAQVIVEAQEGLIPLLRESFDAIELTPYLKPLPEFDCHCPQMSLPGAFRQSVDQLTADLPYLRAPALLREAWAAKLGPKTRPRIGLVWSGGNLHYKGQEHRSIPLEQMKSLLTNDAEFHCLQKEILESDRAALASLPIQTWEAELHDFAETAALIAQMDLVISVDTAVGHLTGAMGQQVWIILPFDPDMRWMLNRTDTPWYPDVMHLFRQPSLGDWATPLARVREEMLRWIG</sequence>
<dbReference type="SUPFAM" id="SSF53756">
    <property type="entry name" value="UDP-Glycosyltransferase/glycogen phosphorylase"/>
    <property type="match status" value="1"/>
</dbReference>
<dbReference type="PANTHER" id="PTHR44943:SF8">
    <property type="entry name" value="TPR REPEAT-CONTAINING PROTEIN MJ0263"/>
    <property type="match status" value="1"/>
</dbReference>
<dbReference type="PROSITE" id="PS50005">
    <property type="entry name" value="TPR"/>
    <property type="match status" value="4"/>
</dbReference>
<dbReference type="Gene3D" id="3.40.50.2000">
    <property type="entry name" value="Glycogen Phosphorylase B"/>
    <property type="match status" value="1"/>
</dbReference>
<feature type="repeat" description="TPR" evidence="3">
    <location>
        <begin position="74"/>
        <end position="107"/>
    </location>
</feature>
<dbReference type="Proteomes" id="UP000321577">
    <property type="component" value="Unassembled WGS sequence"/>
</dbReference>
<dbReference type="Pfam" id="PF13371">
    <property type="entry name" value="TPR_9"/>
    <property type="match status" value="1"/>
</dbReference>
<dbReference type="RefSeq" id="WP_146851321.1">
    <property type="nucleotide sequence ID" value="NZ_BKAG01000020.1"/>
</dbReference>
<evidence type="ECO:0000256" key="2">
    <source>
        <dbReference type="ARBA" id="ARBA00022803"/>
    </source>
</evidence>
<dbReference type="Gene3D" id="1.25.40.10">
    <property type="entry name" value="Tetratricopeptide repeat domain"/>
    <property type="match status" value="3"/>
</dbReference>
<keyword evidence="5" id="KW-1185">Reference proteome</keyword>
<evidence type="ECO:0000256" key="1">
    <source>
        <dbReference type="ARBA" id="ARBA00022737"/>
    </source>
</evidence>
<dbReference type="EMBL" id="BKAG01000020">
    <property type="protein sequence ID" value="GEP43748.1"/>
    <property type="molecule type" value="Genomic_DNA"/>
</dbReference>
<comment type="caution">
    <text evidence="4">The sequence shown here is derived from an EMBL/GenBank/DDBJ whole genome shotgun (WGS) entry which is preliminary data.</text>
</comment>
<dbReference type="AlphaFoldDB" id="A0A512MAJ3"/>
<dbReference type="PANTHER" id="PTHR44943">
    <property type="entry name" value="CELLULOSE SYNTHASE OPERON PROTEIN C"/>
    <property type="match status" value="1"/>
</dbReference>
<proteinExistence type="predicted"/>
<evidence type="ECO:0000313" key="5">
    <source>
        <dbReference type="Proteomes" id="UP000321577"/>
    </source>
</evidence>
<evidence type="ECO:0000313" key="4">
    <source>
        <dbReference type="EMBL" id="GEP43748.1"/>
    </source>
</evidence>
<dbReference type="InterPro" id="IPR019734">
    <property type="entry name" value="TPR_rpt"/>
</dbReference>
<evidence type="ECO:0000256" key="3">
    <source>
        <dbReference type="PROSITE-ProRule" id="PRU00339"/>
    </source>
</evidence>
<organism evidence="4 5">
    <name type="scientific">Brevifollis gellanilyticus</name>
    <dbReference type="NCBI Taxonomy" id="748831"/>
    <lineage>
        <taxon>Bacteria</taxon>
        <taxon>Pseudomonadati</taxon>
        <taxon>Verrucomicrobiota</taxon>
        <taxon>Verrucomicrobiia</taxon>
        <taxon>Verrucomicrobiales</taxon>
        <taxon>Verrucomicrobiaceae</taxon>
    </lineage>
</organism>
<gene>
    <name evidence="4" type="ORF">BGE01nite_30390</name>
</gene>
<dbReference type="PROSITE" id="PS50293">
    <property type="entry name" value="TPR_REGION"/>
    <property type="match status" value="1"/>
</dbReference>